<dbReference type="PATRIC" id="fig|1303.77.peg.1866"/>
<evidence type="ECO:0000256" key="2">
    <source>
        <dbReference type="ARBA" id="ARBA00023219"/>
    </source>
</evidence>
<dbReference type="Gene3D" id="1.10.10.1400">
    <property type="entry name" value="Terminase, small subunit, N-terminal DNA-binding domain, HTH motif"/>
    <property type="match status" value="1"/>
</dbReference>
<reference evidence="3 4" key="1">
    <citation type="submission" date="2016-01" db="EMBL/GenBank/DDBJ databases">
        <title>Highly variable Streptococcus oralis are common among viridans streptococci isolated from primates.</title>
        <authorList>
            <person name="Denapaite D."/>
            <person name="Rieger M."/>
            <person name="Koendgen S."/>
            <person name="Brueckner R."/>
            <person name="Ochigava I."/>
            <person name="Kappeler P."/>
            <person name="Maetz-Rensing K."/>
            <person name="Leendertz F."/>
            <person name="Hakenbeck R."/>
        </authorList>
    </citation>
    <scope>NUCLEOTIDE SEQUENCE [LARGE SCALE GENOMIC DNA]</scope>
    <source>
        <strain evidence="3 4">DD14</strain>
    </source>
</reference>
<gene>
    <name evidence="3" type="ORF">SORDD14_01679</name>
</gene>
<evidence type="ECO:0000313" key="4">
    <source>
        <dbReference type="Proteomes" id="UP000070497"/>
    </source>
</evidence>
<dbReference type="GO" id="GO:0051276">
    <property type="term" value="P:chromosome organization"/>
    <property type="evidence" value="ECO:0007669"/>
    <property type="project" value="InterPro"/>
</dbReference>
<keyword evidence="1" id="KW-1188">Viral release from host cell</keyword>
<keyword evidence="2" id="KW-0231">Viral genome packaging</keyword>
<dbReference type="Proteomes" id="UP000070497">
    <property type="component" value="Unassembled WGS sequence"/>
</dbReference>
<dbReference type="PANTHER" id="PTHR41328:SF2">
    <property type="entry name" value="TERMINASE SMALL SUBUNIT"/>
    <property type="match status" value="1"/>
</dbReference>
<evidence type="ECO:0000313" key="3">
    <source>
        <dbReference type="EMBL" id="KXT79577.1"/>
    </source>
</evidence>
<dbReference type="Gene3D" id="6.10.140.2160">
    <property type="match status" value="1"/>
</dbReference>
<evidence type="ECO:0000256" key="1">
    <source>
        <dbReference type="ARBA" id="ARBA00022612"/>
    </source>
</evidence>
<dbReference type="InterPro" id="IPR038713">
    <property type="entry name" value="Terminase_Gp1_N_sf"/>
</dbReference>
<proteinExistence type="predicted"/>
<comment type="caution">
    <text evidence="3">The sequence shown here is derived from an EMBL/GenBank/DDBJ whole genome shotgun (WGS) entry which is preliminary data.</text>
</comment>
<accession>A0A139NUJ2</accession>
<dbReference type="PANTHER" id="PTHR41328">
    <property type="entry name" value="TERMINASE SMALL SUBUNIT-RELATED"/>
    <property type="match status" value="1"/>
</dbReference>
<dbReference type="RefSeq" id="WP_061420099.1">
    <property type="nucleotide sequence ID" value="NZ_KQ969340.1"/>
</dbReference>
<dbReference type="InterPro" id="IPR052404">
    <property type="entry name" value="SPP1-like_terminase"/>
</dbReference>
<name>A0A139NUJ2_STROR</name>
<sequence>MKLTIKQKKFADEYIISGNATQSAIKAGYSKKTARNIGQENLTKPAIKHYLDERLKKLDEAAIADQKEVMRVWTSILRGERPEEVVFVDPAGGGVVRTTKKADNTTVIRAGSEIMKRYPLPLEVNVNQTIEIKVGDWDDDEED</sequence>
<dbReference type="AlphaFoldDB" id="A0A139NUJ2"/>
<dbReference type="Pfam" id="PF03592">
    <property type="entry name" value="Terminase_2"/>
    <property type="match status" value="1"/>
</dbReference>
<organism evidence="3 4">
    <name type="scientific">Streptococcus oralis</name>
    <dbReference type="NCBI Taxonomy" id="1303"/>
    <lineage>
        <taxon>Bacteria</taxon>
        <taxon>Bacillati</taxon>
        <taxon>Bacillota</taxon>
        <taxon>Bacilli</taxon>
        <taxon>Lactobacillales</taxon>
        <taxon>Streptococcaceae</taxon>
        <taxon>Streptococcus</taxon>
    </lineage>
</organism>
<protein>
    <submittedName>
        <fullName evidence="3">Phage terminase, small subunit</fullName>
    </submittedName>
</protein>
<dbReference type="InterPro" id="IPR005335">
    <property type="entry name" value="Terminase_ssu"/>
</dbReference>
<dbReference type="EMBL" id="LQRI01000217">
    <property type="protein sequence ID" value="KXT79577.1"/>
    <property type="molecule type" value="Genomic_DNA"/>
</dbReference>